<accession>A0A0B2UXD2</accession>
<dbReference type="Proteomes" id="UP000031036">
    <property type="component" value="Unassembled WGS sequence"/>
</dbReference>
<feature type="transmembrane region" description="Helical" evidence="1">
    <location>
        <begin position="105"/>
        <end position="128"/>
    </location>
</feature>
<organism evidence="2 3">
    <name type="scientific">Toxocara canis</name>
    <name type="common">Canine roundworm</name>
    <dbReference type="NCBI Taxonomy" id="6265"/>
    <lineage>
        <taxon>Eukaryota</taxon>
        <taxon>Metazoa</taxon>
        <taxon>Ecdysozoa</taxon>
        <taxon>Nematoda</taxon>
        <taxon>Chromadorea</taxon>
        <taxon>Rhabditida</taxon>
        <taxon>Spirurina</taxon>
        <taxon>Ascaridomorpha</taxon>
        <taxon>Ascaridoidea</taxon>
        <taxon>Toxocaridae</taxon>
        <taxon>Toxocara</taxon>
    </lineage>
</organism>
<keyword evidence="1" id="KW-0472">Membrane</keyword>
<dbReference type="OrthoDB" id="5792434at2759"/>
<keyword evidence="1" id="KW-0812">Transmembrane</keyword>
<dbReference type="Pfam" id="PF10326">
    <property type="entry name" value="7TM_GPCR_Str"/>
    <property type="match status" value="1"/>
</dbReference>
<feature type="transmembrane region" description="Helical" evidence="1">
    <location>
        <begin position="158"/>
        <end position="184"/>
    </location>
</feature>
<keyword evidence="3" id="KW-1185">Reference proteome</keyword>
<evidence type="ECO:0000313" key="2">
    <source>
        <dbReference type="EMBL" id="KHN73545.1"/>
    </source>
</evidence>
<name>A0A0B2UXD2_TOXCA</name>
<dbReference type="AlphaFoldDB" id="A0A0B2UXD2"/>
<dbReference type="EMBL" id="JPKZ01003104">
    <property type="protein sequence ID" value="KHN73545.1"/>
    <property type="molecule type" value="Genomic_DNA"/>
</dbReference>
<feature type="transmembrane region" description="Helical" evidence="1">
    <location>
        <begin position="245"/>
        <end position="264"/>
    </location>
</feature>
<sequence>MISVLICLISVPPIYLRKAFASTNEFRGVGEIYVMEFYTDLLWCVELFCAICCLMFAIAYAIIAYTTIAIYKMLSANAIAPKTKALQKQLTLVMLLQSFFTPRKLTIVISISLMISVLICLISVPPIYLRKAFASTNEFRGVGEIYVMEFYTDLLWCVELFCAICCLMFAIAYAIIAYTTIAIYKMLSANAIAPKTIALQKQLTLVMLLQAIMPLVFAAVPLLTFILIFFTGVQLQDYGSLAGTLLNWQPCVQAMSTLWFVTPFRKKITHKFTKRTAETTTNVNPTLRANAPRTLQVLSVKTHVSDCE</sequence>
<feature type="transmembrane region" description="Helical" evidence="1">
    <location>
        <begin position="205"/>
        <end position="233"/>
    </location>
</feature>
<protein>
    <submittedName>
        <fullName evidence="2">Uncharacterized protein</fullName>
    </submittedName>
</protein>
<evidence type="ECO:0000256" key="1">
    <source>
        <dbReference type="SAM" id="Phobius"/>
    </source>
</evidence>
<comment type="caution">
    <text evidence="2">The sequence shown here is derived from an EMBL/GenBank/DDBJ whole genome shotgun (WGS) entry which is preliminary data.</text>
</comment>
<dbReference type="STRING" id="6265.A0A0B2UXD2"/>
<reference evidence="2 3" key="1">
    <citation type="submission" date="2014-11" db="EMBL/GenBank/DDBJ databases">
        <title>Genetic blueprint of the zoonotic pathogen Toxocara canis.</title>
        <authorList>
            <person name="Zhu X.-Q."/>
            <person name="Korhonen P.K."/>
            <person name="Cai H."/>
            <person name="Young N.D."/>
            <person name="Nejsum P."/>
            <person name="von Samson-Himmelstjerna G."/>
            <person name="Boag P.R."/>
            <person name="Tan P."/>
            <person name="Li Q."/>
            <person name="Min J."/>
            <person name="Yang Y."/>
            <person name="Wang X."/>
            <person name="Fang X."/>
            <person name="Hall R.S."/>
            <person name="Hofmann A."/>
            <person name="Sternberg P.W."/>
            <person name="Jex A.R."/>
            <person name="Gasser R.B."/>
        </authorList>
    </citation>
    <scope>NUCLEOTIDE SEQUENCE [LARGE SCALE GENOMIC DNA]</scope>
    <source>
        <strain evidence="2">PN_DK_2014</strain>
    </source>
</reference>
<proteinExistence type="predicted"/>
<feature type="transmembrane region" description="Helical" evidence="1">
    <location>
        <begin position="45"/>
        <end position="71"/>
    </location>
</feature>
<evidence type="ECO:0000313" key="3">
    <source>
        <dbReference type="Proteomes" id="UP000031036"/>
    </source>
</evidence>
<dbReference type="PANTHER" id="PTHR22943:SF248">
    <property type="entry name" value="SEVEN TM RECEPTOR"/>
    <property type="match status" value="1"/>
</dbReference>
<dbReference type="InterPro" id="IPR019428">
    <property type="entry name" value="7TM_GPCR_serpentine_rcpt_Str"/>
</dbReference>
<gene>
    <name evidence="2" type="ORF">Tcan_13204</name>
</gene>
<dbReference type="PANTHER" id="PTHR22943">
    <property type="entry name" value="7-TRANSMEMBRANE DOMAIN RECEPTOR C.ELEGANS"/>
    <property type="match status" value="1"/>
</dbReference>
<keyword evidence="1" id="KW-1133">Transmembrane helix</keyword>